<reference evidence="2 3" key="1">
    <citation type="submission" date="2015-03" db="EMBL/GenBank/DDBJ databases">
        <title>Draft Genome Sequence of Burkholderia andropogonis type strain ICMP2807, isolated from Sorghum bicolor.</title>
        <authorList>
            <person name="Lopes-Santos L."/>
            <person name="Castro D.B."/>
            <person name="Ottoboni L.M."/>
            <person name="Park D."/>
            <person name="Weirc B.S."/>
            <person name="Destefano S.A."/>
        </authorList>
    </citation>
    <scope>NUCLEOTIDE SEQUENCE [LARGE SCALE GENOMIC DNA]</scope>
    <source>
        <strain evidence="2 3">ICMP2807</strain>
    </source>
</reference>
<dbReference type="RefSeq" id="WP_024902552.1">
    <property type="nucleotide sequence ID" value="NZ_CADFGU010000001.1"/>
</dbReference>
<sequence>MELHPYRLDHGLTNVSQLDAADRPRLPTGPASLLPSDTPTGGPLQKLFREQGLDVYLLAALGVKSSTAPEHAPADASIAASTRAFATPKSYGEALDRSCQSLERGLAAREKAVRQDAGRTDNVNATNDTGARTMRAAHRVLVSTREMRQELATYRGLVVAG</sequence>
<proteinExistence type="predicted"/>
<organism evidence="2 3">
    <name type="scientific">Robbsia andropogonis</name>
    <dbReference type="NCBI Taxonomy" id="28092"/>
    <lineage>
        <taxon>Bacteria</taxon>
        <taxon>Pseudomonadati</taxon>
        <taxon>Pseudomonadota</taxon>
        <taxon>Betaproteobacteria</taxon>
        <taxon>Burkholderiales</taxon>
        <taxon>Burkholderiaceae</taxon>
        <taxon>Robbsia</taxon>
    </lineage>
</organism>
<evidence type="ECO:0000313" key="3">
    <source>
        <dbReference type="Proteomes" id="UP000033618"/>
    </source>
</evidence>
<feature type="region of interest" description="Disordered" evidence="1">
    <location>
        <begin position="14"/>
        <end position="40"/>
    </location>
</feature>
<accession>A0A0F5K5L4</accession>
<dbReference type="AlphaFoldDB" id="A0A0F5K5L4"/>
<dbReference type="Proteomes" id="UP000033618">
    <property type="component" value="Unassembled WGS sequence"/>
</dbReference>
<comment type="caution">
    <text evidence="2">The sequence shown here is derived from an EMBL/GenBank/DDBJ whole genome shotgun (WGS) entry which is preliminary data.</text>
</comment>
<dbReference type="STRING" id="28092.WM40_00890"/>
<dbReference type="EMBL" id="LAQU01000001">
    <property type="protein sequence ID" value="KKB65225.1"/>
    <property type="molecule type" value="Genomic_DNA"/>
</dbReference>
<evidence type="ECO:0000256" key="1">
    <source>
        <dbReference type="SAM" id="MobiDB-lite"/>
    </source>
</evidence>
<protein>
    <submittedName>
        <fullName evidence="2">Uncharacterized protein</fullName>
    </submittedName>
</protein>
<keyword evidence="3" id="KW-1185">Reference proteome</keyword>
<evidence type="ECO:0000313" key="2">
    <source>
        <dbReference type="EMBL" id="KKB65225.1"/>
    </source>
</evidence>
<dbReference type="PATRIC" id="fig|28092.6.peg.202"/>
<gene>
    <name evidence="2" type="ORF">WM40_00890</name>
</gene>
<name>A0A0F5K5L4_9BURK</name>